<gene>
    <name evidence="2" type="ORF">LAX5112_01567</name>
</gene>
<dbReference type="NCBIfam" id="NF041637">
    <property type="entry name" value="FGAM_small_mem"/>
    <property type="match status" value="1"/>
</dbReference>
<evidence type="ECO:0000313" key="2">
    <source>
        <dbReference type="EMBL" id="CTQ67911.1"/>
    </source>
</evidence>
<dbReference type="Proteomes" id="UP000053235">
    <property type="component" value="Unassembled WGS sequence"/>
</dbReference>
<dbReference type="EMBL" id="CXWD01000005">
    <property type="protein sequence ID" value="CTQ67911.1"/>
    <property type="molecule type" value="Genomic_DNA"/>
</dbReference>
<accession>A0A0M7A020</accession>
<evidence type="ECO:0000256" key="1">
    <source>
        <dbReference type="SAM" id="Phobius"/>
    </source>
</evidence>
<dbReference type="AlphaFoldDB" id="A0A0M7A020"/>
<keyword evidence="1" id="KW-0472">Membrane</keyword>
<reference evidence="3" key="1">
    <citation type="submission" date="2015-07" db="EMBL/GenBank/DDBJ databases">
        <authorList>
            <person name="Rodrigo-Torres Lidia"/>
            <person name="Arahal R.David."/>
        </authorList>
    </citation>
    <scope>NUCLEOTIDE SEQUENCE [LARGE SCALE GENOMIC DNA]</scope>
    <source>
        <strain evidence="3">CECT 5112</strain>
    </source>
</reference>
<name>A0A0M7A020_9HYPH</name>
<protein>
    <recommendedName>
        <fullName evidence="4">Phosphoribosylformylglycinamidine synthase</fullName>
    </recommendedName>
</protein>
<dbReference type="InterPro" id="IPR048140">
    <property type="entry name" value="FGAM_small_mem"/>
</dbReference>
<keyword evidence="1" id="KW-1133">Transmembrane helix</keyword>
<organism evidence="2 3">
    <name type="scientific">Roseibium alexandrii</name>
    <dbReference type="NCBI Taxonomy" id="388408"/>
    <lineage>
        <taxon>Bacteria</taxon>
        <taxon>Pseudomonadati</taxon>
        <taxon>Pseudomonadota</taxon>
        <taxon>Alphaproteobacteria</taxon>
        <taxon>Hyphomicrobiales</taxon>
        <taxon>Stappiaceae</taxon>
        <taxon>Roseibium</taxon>
    </lineage>
</organism>
<keyword evidence="3" id="KW-1185">Reference proteome</keyword>
<dbReference type="RefSeq" id="WP_208326659.1">
    <property type="nucleotide sequence ID" value="NZ_CXWD01000005.1"/>
</dbReference>
<evidence type="ECO:0008006" key="4">
    <source>
        <dbReference type="Google" id="ProtNLM"/>
    </source>
</evidence>
<proteinExistence type="predicted"/>
<sequence>MDKDAKRAVLFLAIKAAIFILLPAFIALVAVFYLL</sequence>
<keyword evidence="1" id="KW-0812">Transmembrane</keyword>
<evidence type="ECO:0000313" key="3">
    <source>
        <dbReference type="Proteomes" id="UP000053235"/>
    </source>
</evidence>
<feature type="transmembrane region" description="Helical" evidence="1">
    <location>
        <begin position="12"/>
        <end position="34"/>
    </location>
</feature>